<dbReference type="Gene3D" id="1.10.10.10">
    <property type="entry name" value="Winged helix-like DNA-binding domain superfamily/Winged helix DNA-binding domain"/>
    <property type="match status" value="1"/>
</dbReference>
<dbReference type="EMBL" id="JAQQFN010000062">
    <property type="protein sequence ID" value="MFL9889133.1"/>
    <property type="molecule type" value="Genomic_DNA"/>
</dbReference>
<dbReference type="Proteomes" id="UP001629249">
    <property type="component" value="Unassembled WGS sequence"/>
</dbReference>
<sequence length="388" mass="42899">MDLSVERYDSVIHLLYEAVAYPAAWANFFNALGDAVEASSVHMLAIDKQHGTLSYSDGFNLPTDGELGYIQKYGKIDPRMAAVQAKEVGQWLHCHEMFDDEFVSRDPFYQEFLIPIGKRYVSGCKLVDDARSSVVFSVLRAVGEKPLGKPEIEFLEKLTPHLARAVQMQIQNFVFSAKALVGHALVNKLRQPVMLLTTDGGVVLINESASRLLASTALIKLTDGKLSLPKQVEKQFYDECARLEGLARGERPSAAQELSSYQSLQITAPTLPGMVGETLYTFFSLLVPLQVSGAFGLRPLVLLLFYHPESAPPVDSNLLGAAFNLTPAEGRVSCLLGEGLSPKEIASRLGTQHETVRKQLQSIYRKTSTNRQSELMRLMLHLPLNAFD</sequence>
<dbReference type="SUPFAM" id="SSF46894">
    <property type="entry name" value="C-terminal effector domain of the bipartite response regulators"/>
    <property type="match status" value="1"/>
</dbReference>
<dbReference type="RefSeq" id="WP_408278707.1">
    <property type="nucleotide sequence ID" value="NZ_JAQQFH010000071.1"/>
</dbReference>
<dbReference type="InterPro" id="IPR016032">
    <property type="entry name" value="Sig_transdc_resp-reg_C-effctor"/>
</dbReference>
<feature type="domain" description="HTH luxR-type" evidence="1">
    <location>
        <begin position="322"/>
        <end position="379"/>
    </location>
</feature>
<reference evidence="2 3" key="1">
    <citation type="journal article" date="2024" name="Chem. Sci.">
        <title>Discovery of megapolipeptins by genome mining of a Burkholderiales bacteria collection.</title>
        <authorList>
            <person name="Paulo B.S."/>
            <person name="Recchia M.J.J."/>
            <person name="Lee S."/>
            <person name="Fergusson C.H."/>
            <person name="Romanowski S.B."/>
            <person name="Hernandez A."/>
            <person name="Krull N."/>
            <person name="Liu D.Y."/>
            <person name="Cavanagh H."/>
            <person name="Bos A."/>
            <person name="Gray C.A."/>
            <person name="Murphy B.T."/>
            <person name="Linington R.G."/>
            <person name="Eustaquio A.S."/>
        </authorList>
    </citation>
    <scope>NUCLEOTIDE SEQUENCE [LARGE SCALE GENOMIC DNA]</scope>
    <source>
        <strain evidence="2 3">RL16-012-BIC-B</strain>
    </source>
</reference>
<organism evidence="2 3">
    <name type="scientific">Paraburkholderia agricolaris</name>
    <dbReference type="NCBI Taxonomy" id="2152888"/>
    <lineage>
        <taxon>Bacteria</taxon>
        <taxon>Pseudomonadati</taxon>
        <taxon>Pseudomonadota</taxon>
        <taxon>Betaproteobacteria</taxon>
        <taxon>Burkholderiales</taxon>
        <taxon>Burkholderiaceae</taxon>
        <taxon>Paraburkholderia</taxon>
    </lineage>
</organism>
<comment type="caution">
    <text evidence="2">The sequence shown here is derived from an EMBL/GenBank/DDBJ whole genome shotgun (WGS) entry which is preliminary data.</text>
</comment>
<dbReference type="InterPro" id="IPR000792">
    <property type="entry name" value="Tscrpt_reg_LuxR_C"/>
</dbReference>
<name>A0ABW9A267_9BURK</name>
<evidence type="ECO:0000259" key="1">
    <source>
        <dbReference type="SMART" id="SM00421"/>
    </source>
</evidence>
<dbReference type="SMART" id="SM00421">
    <property type="entry name" value="HTH_LUXR"/>
    <property type="match status" value="1"/>
</dbReference>
<evidence type="ECO:0000313" key="2">
    <source>
        <dbReference type="EMBL" id="MFL9889133.1"/>
    </source>
</evidence>
<protein>
    <submittedName>
        <fullName evidence="2">Helix-turn-helix transcriptional regulator</fullName>
    </submittedName>
</protein>
<gene>
    <name evidence="2" type="ORF">PQR66_39360</name>
</gene>
<accession>A0ABW9A267</accession>
<proteinExistence type="predicted"/>
<keyword evidence="3" id="KW-1185">Reference proteome</keyword>
<evidence type="ECO:0000313" key="3">
    <source>
        <dbReference type="Proteomes" id="UP001629249"/>
    </source>
</evidence>
<dbReference type="InterPro" id="IPR036388">
    <property type="entry name" value="WH-like_DNA-bd_sf"/>
</dbReference>